<evidence type="ECO:0000313" key="4">
    <source>
        <dbReference type="Proteomes" id="UP000520767"/>
    </source>
</evidence>
<keyword evidence="1" id="KW-1133">Transmembrane helix</keyword>
<evidence type="ECO:0000259" key="2">
    <source>
        <dbReference type="Pfam" id="PF02517"/>
    </source>
</evidence>
<dbReference type="InterPro" id="IPR003675">
    <property type="entry name" value="Rce1/LyrA-like_dom"/>
</dbReference>
<dbReference type="GO" id="GO:0080120">
    <property type="term" value="P:CAAX-box protein maturation"/>
    <property type="evidence" value="ECO:0007669"/>
    <property type="project" value="UniProtKB-ARBA"/>
</dbReference>
<keyword evidence="1" id="KW-0472">Membrane</keyword>
<dbReference type="Proteomes" id="UP000520767">
    <property type="component" value="Unassembled WGS sequence"/>
</dbReference>
<dbReference type="Pfam" id="PF02517">
    <property type="entry name" value="Rce1-like"/>
    <property type="match status" value="1"/>
</dbReference>
<proteinExistence type="predicted"/>
<name>A0A7W7Q332_9PSEU</name>
<protein>
    <recommendedName>
        <fullName evidence="2">CAAX prenyl protease 2/Lysostaphin resistance protein A-like domain-containing protein</fullName>
    </recommendedName>
</protein>
<gene>
    <name evidence="3" type="ORF">FHR82_002145</name>
</gene>
<dbReference type="GO" id="GO:0004175">
    <property type="term" value="F:endopeptidase activity"/>
    <property type="evidence" value="ECO:0007669"/>
    <property type="project" value="UniProtKB-ARBA"/>
</dbReference>
<organism evidence="3 4">
    <name type="scientific">Actinophytocola algeriensis</name>
    <dbReference type="NCBI Taxonomy" id="1768010"/>
    <lineage>
        <taxon>Bacteria</taxon>
        <taxon>Bacillati</taxon>
        <taxon>Actinomycetota</taxon>
        <taxon>Actinomycetes</taxon>
        <taxon>Pseudonocardiales</taxon>
        <taxon>Pseudonocardiaceae</taxon>
    </lineage>
</organism>
<keyword evidence="1" id="KW-0812">Transmembrane</keyword>
<dbReference type="AlphaFoldDB" id="A0A7W7Q332"/>
<feature type="domain" description="CAAX prenyl protease 2/Lysostaphin resistance protein A-like" evidence="2">
    <location>
        <begin position="136"/>
        <end position="218"/>
    </location>
</feature>
<evidence type="ECO:0000313" key="3">
    <source>
        <dbReference type="EMBL" id="MBB4905928.1"/>
    </source>
</evidence>
<feature type="transmembrane region" description="Helical" evidence="1">
    <location>
        <begin position="91"/>
        <end position="112"/>
    </location>
</feature>
<reference evidence="3 4" key="1">
    <citation type="submission" date="2020-08" db="EMBL/GenBank/DDBJ databases">
        <title>Genomic Encyclopedia of Type Strains, Phase III (KMG-III): the genomes of soil and plant-associated and newly described type strains.</title>
        <authorList>
            <person name="Whitman W."/>
        </authorList>
    </citation>
    <scope>NUCLEOTIDE SEQUENCE [LARGE SCALE GENOMIC DNA]</scope>
    <source>
        <strain evidence="3 4">CECT 8960</strain>
    </source>
</reference>
<accession>A0A7W7Q332</accession>
<feature type="transmembrane region" description="Helical" evidence="1">
    <location>
        <begin position="29"/>
        <end position="47"/>
    </location>
</feature>
<evidence type="ECO:0000256" key="1">
    <source>
        <dbReference type="SAM" id="Phobius"/>
    </source>
</evidence>
<sequence>MMRVLRTLFREVPRDHRETSEAIRRRRRVVTVTAVAGAGLLGTSLSTTPGSPRFYRLTTATAATWVAGGLLSGPLHLGRAFGGGDRLRRPALVPVLLGAAAFAPFYGCALVCRRIPPLNRMLTSILAYAHQGSGGAVLATTLVNGAAEEVFFRGALYAAVRHANPAVVSTGTYVLATTATRNPVLVAASAVMGTLFALQRRASGGIQAPMITHLVWSALMLRFLPPLFPPPAARPRSTGSRVRGRPD</sequence>
<keyword evidence="4" id="KW-1185">Reference proteome</keyword>
<comment type="caution">
    <text evidence="3">The sequence shown here is derived from an EMBL/GenBank/DDBJ whole genome shotgun (WGS) entry which is preliminary data.</text>
</comment>
<dbReference type="EMBL" id="JACHJQ010000002">
    <property type="protein sequence ID" value="MBB4905928.1"/>
    <property type="molecule type" value="Genomic_DNA"/>
</dbReference>